<keyword evidence="2" id="KW-0472">Membrane</keyword>
<organism evidence="4 5">
    <name type="scientific">Lactobacillus iners LactinV 01V1-a</name>
    <dbReference type="NCBI Taxonomy" id="879297"/>
    <lineage>
        <taxon>Bacteria</taxon>
        <taxon>Bacillati</taxon>
        <taxon>Bacillota</taxon>
        <taxon>Bacilli</taxon>
        <taxon>Lactobacillales</taxon>
        <taxon>Lactobacillaceae</taxon>
        <taxon>Lactobacillus</taxon>
    </lineage>
</organism>
<dbReference type="EMBL" id="AEHQ01000087">
    <property type="protein sequence ID" value="EFO69993.1"/>
    <property type="molecule type" value="Genomic_DNA"/>
</dbReference>
<dbReference type="GO" id="GO:0080120">
    <property type="term" value="P:CAAX-box protein maturation"/>
    <property type="evidence" value="ECO:0007669"/>
    <property type="project" value="UniProtKB-ARBA"/>
</dbReference>
<dbReference type="Pfam" id="PF02517">
    <property type="entry name" value="Rce1-like"/>
    <property type="match status" value="1"/>
</dbReference>
<gene>
    <name evidence="4" type="ORF">HMPREF9211_0651</name>
</gene>
<comment type="similarity">
    <text evidence="1">Belongs to the UPF0177 family.</text>
</comment>
<dbReference type="InterPro" id="IPR003675">
    <property type="entry name" value="Rce1/LyrA-like_dom"/>
</dbReference>
<feature type="domain" description="CAAX prenyl protease 2/Lysostaphin resistance protein A-like" evidence="3">
    <location>
        <begin position="40"/>
        <end position="140"/>
    </location>
</feature>
<evidence type="ECO:0000259" key="3">
    <source>
        <dbReference type="Pfam" id="PF02517"/>
    </source>
</evidence>
<feature type="transmembrane region" description="Helical" evidence="2">
    <location>
        <begin position="34"/>
        <end position="53"/>
    </location>
</feature>
<reference evidence="4 5" key="1">
    <citation type="submission" date="2010-09" db="EMBL/GenBank/DDBJ databases">
        <authorList>
            <person name="Durkin A.S."/>
            <person name="Madupu R."/>
            <person name="Torralba M."/>
            <person name="Gillis M."/>
            <person name="Methe B."/>
            <person name="Sutton G."/>
            <person name="Nelson K.E."/>
        </authorList>
    </citation>
    <scope>NUCLEOTIDE SEQUENCE [LARGE SCALE GENOMIC DNA]</scope>
    <source>
        <strain evidence="4 5">LactinV 01V1-a</strain>
    </source>
</reference>
<sequence>MKWFPLMILVYLSVSFLSLYMVKNIDTATSEFHGLGVSGILPALLYAIFNTALPEEIFFRGFILKRIPSKFGFYAANLIQSVLFGLLHGTMFFSIAGMIKAMIIIVLTGAIAFCMGYVNEKKAGGSIIPSWCLHVLSNAFASFVALFSIL</sequence>
<dbReference type="GO" id="GO:0004175">
    <property type="term" value="F:endopeptidase activity"/>
    <property type="evidence" value="ECO:0007669"/>
    <property type="project" value="UniProtKB-ARBA"/>
</dbReference>
<feature type="transmembrane region" description="Helical" evidence="2">
    <location>
        <begin position="131"/>
        <end position="149"/>
    </location>
</feature>
<protein>
    <submittedName>
        <fullName evidence="4">CAAX amino terminal protease family protein</fullName>
    </submittedName>
</protein>
<dbReference type="GO" id="GO:0006508">
    <property type="term" value="P:proteolysis"/>
    <property type="evidence" value="ECO:0007669"/>
    <property type="project" value="UniProtKB-KW"/>
</dbReference>
<dbReference type="Proteomes" id="UP000003648">
    <property type="component" value="Unassembled WGS sequence"/>
</dbReference>
<accession>E1NV30</accession>
<feature type="transmembrane region" description="Helical" evidence="2">
    <location>
        <begin position="74"/>
        <end position="95"/>
    </location>
</feature>
<dbReference type="AlphaFoldDB" id="E1NV30"/>
<evidence type="ECO:0000256" key="2">
    <source>
        <dbReference type="SAM" id="Phobius"/>
    </source>
</evidence>
<comment type="caution">
    <text evidence="4">The sequence shown here is derived from an EMBL/GenBank/DDBJ whole genome shotgun (WGS) entry which is preliminary data.</text>
</comment>
<feature type="transmembrane region" description="Helical" evidence="2">
    <location>
        <begin position="101"/>
        <end position="119"/>
    </location>
</feature>
<proteinExistence type="inferred from homology"/>
<keyword evidence="4" id="KW-0378">Hydrolase</keyword>
<keyword evidence="2" id="KW-0812">Transmembrane</keyword>
<keyword evidence="4" id="KW-0645">Protease</keyword>
<evidence type="ECO:0000313" key="5">
    <source>
        <dbReference type="Proteomes" id="UP000003648"/>
    </source>
</evidence>
<evidence type="ECO:0000313" key="4">
    <source>
        <dbReference type="EMBL" id="EFO69993.1"/>
    </source>
</evidence>
<name>E1NV30_9LACO</name>
<evidence type="ECO:0000256" key="1">
    <source>
        <dbReference type="ARBA" id="ARBA00009067"/>
    </source>
</evidence>
<keyword evidence="2" id="KW-1133">Transmembrane helix</keyword>